<evidence type="ECO:0000256" key="1">
    <source>
        <dbReference type="SAM" id="MobiDB-lite"/>
    </source>
</evidence>
<feature type="compositionally biased region" description="Basic residues" evidence="1">
    <location>
        <begin position="33"/>
        <end position="46"/>
    </location>
</feature>
<name>A0A328D221_9ASTE</name>
<feature type="region of interest" description="Disordered" evidence="1">
    <location>
        <begin position="1"/>
        <end position="70"/>
    </location>
</feature>
<proteinExistence type="predicted"/>
<organism evidence="2 3">
    <name type="scientific">Cuscuta australis</name>
    <dbReference type="NCBI Taxonomy" id="267555"/>
    <lineage>
        <taxon>Eukaryota</taxon>
        <taxon>Viridiplantae</taxon>
        <taxon>Streptophyta</taxon>
        <taxon>Embryophyta</taxon>
        <taxon>Tracheophyta</taxon>
        <taxon>Spermatophyta</taxon>
        <taxon>Magnoliopsida</taxon>
        <taxon>eudicotyledons</taxon>
        <taxon>Gunneridae</taxon>
        <taxon>Pentapetalae</taxon>
        <taxon>asterids</taxon>
        <taxon>lamiids</taxon>
        <taxon>Solanales</taxon>
        <taxon>Convolvulaceae</taxon>
        <taxon>Cuscuteae</taxon>
        <taxon>Cuscuta</taxon>
        <taxon>Cuscuta subgen. Grammica</taxon>
        <taxon>Cuscuta sect. Cleistogrammica</taxon>
    </lineage>
</organism>
<evidence type="ECO:0000313" key="3">
    <source>
        <dbReference type="Proteomes" id="UP000249390"/>
    </source>
</evidence>
<evidence type="ECO:0000313" key="2">
    <source>
        <dbReference type="EMBL" id="RAL38481.1"/>
    </source>
</evidence>
<feature type="compositionally biased region" description="Basic and acidic residues" evidence="1">
    <location>
        <begin position="20"/>
        <end position="32"/>
    </location>
</feature>
<dbReference type="Proteomes" id="UP000249390">
    <property type="component" value="Unassembled WGS sequence"/>
</dbReference>
<gene>
    <name evidence="2" type="ORF">DM860_002459</name>
</gene>
<feature type="region of interest" description="Disordered" evidence="1">
    <location>
        <begin position="103"/>
        <end position="138"/>
    </location>
</feature>
<dbReference type="EMBL" id="NQVE01000209">
    <property type="protein sequence ID" value="RAL38481.1"/>
    <property type="molecule type" value="Genomic_DNA"/>
</dbReference>
<accession>A0A328D221</accession>
<dbReference type="AlphaFoldDB" id="A0A328D221"/>
<sequence length="177" mass="20251">MAVETLAAAGGDTGGGGVEEEGRHWRRGDWRSKARRGGRHWRRGRRRGEEDEGRGVNEACDGGGRSRKAAEEMRWSKLGERKMAGLTDFVYRSNYDHIDGYPDPIGVNERPNPQEWLGPVRNRDWKNGTKGPVPVDRPKRFVHSRKDIFKKKWVFLKTHALEARLQFGKIPVVDFES</sequence>
<keyword evidence="3" id="KW-1185">Reference proteome</keyword>
<protein>
    <submittedName>
        <fullName evidence="2">Uncharacterized protein</fullName>
    </submittedName>
</protein>
<reference evidence="2 3" key="1">
    <citation type="submission" date="2018-06" db="EMBL/GenBank/DDBJ databases">
        <title>The Genome of Cuscuta australis (Dodder) Provides Insight into the Evolution of Plant Parasitism.</title>
        <authorList>
            <person name="Liu H."/>
        </authorList>
    </citation>
    <scope>NUCLEOTIDE SEQUENCE [LARGE SCALE GENOMIC DNA]</scope>
    <source>
        <strain evidence="3">cv. Yunnan</strain>
        <tissue evidence="2">Vines</tissue>
    </source>
</reference>
<comment type="caution">
    <text evidence="2">The sequence shown here is derived from an EMBL/GenBank/DDBJ whole genome shotgun (WGS) entry which is preliminary data.</text>
</comment>